<dbReference type="InterPro" id="IPR004185">
    <property type="entry name" value="Glyco_hydro_13_lg-like_dom"/>
</dbReference>
<proteinExistence type="inferred from homology"/>
<dbReference type="AlphaFoldDB" id="A0A1E5L3A6"/>
<dbReference type="GO" id="GO:0005975">
    <property type="term" value="P:carbohydrate metabolic process"/>
    <property type="evidence" value="ECO:0007669"/>
    <property type="project" value="InterPro"/>
</dbReference>
<evidence type="ECO:0000256" key="10">
    <source>
        <dbReference type="RuleBase" id="RU361207"/>
    </source>
</evidence>
<comment type="catalytic activity">
    <reaction evidence="1 10">
        <text>Transfers a segment of a (1-&gt;4)-alpha-D-glucan to a new position in an acceptor, which may be glucose or a (1-&gt;4)-alpha-D-glucan.</text>
        <dbReference type="EC" id="2.4.1.25"/>
    </reaction>
</comment>
<dbReference type="InterPro" id="IPR013783">
    <property type="entry name" value="Ig-like_fold"/>
</dbReference>
<dbReference type="Gene3D" id="3.20.20.80">
    <property type="entry name" value="Glycosidases"/>
    <property type="match status" value="2"/>
</dbReference>
<dbReference type="SMART" id="SM00642">
    <property type="entry name" value="Aamy"/>
    <property type="match status" value="1"/>
</dbReference>
<keyword evidence="6 10" id="KW-0808">Transferase</keyword>
<dbReference type="InterPro" id="IPR017853">
    <property type="entry name" value="GH"/>
</dbReference>
<dbReference type="SUPFAM" id="SSF51011">
    <property type="entry name" value="Glycosyl hydrolase domain"/>
    <property type="match status" value="1"/>
</dbReference>
<dbReference type="Gene3D" id="3.90.400.10">
    <property type="entry name" value="Oligo-1,6-glucosidase, Domain 2"/>
    <property type="match status" value="1"/>
</dbReference>
<evidence type="ECO:0000256" key="3">
    <source>
        <dbReference type="ARBA" id="ARBA00012560"/>
    </source>
</evidence>
<dbReference type="CDD" id="cd02857">
    <property type="entry name" value="E_set_CDase_PDE_N"/>
    <property type="match status" value="1"/>
</dbReference>
<keyword evidence="13" id="KW-1185">Reference proteome</keyword>
<accession>A0A1E5L3A6</accession>
<evidence type="ECO:0000259" key="11">
    <source>
        <dbReference type="SMART" id="SM00642"/>
    </source>
</evidence>
<evidence type="ECO:0000256" key="4">
    <source>
        <dbReference type="ARBA" id="ARBA00020295"/>
    </source>
</evidence>
<dbReference type="NCBIfam" id="NF011079">
    <property type="entry name" value="PRK14508.1-2"/>
    <property type="match status" value="1"/>
</dbReference>
<dbReference type="NCBIfam" id="NF011080">
    <property type="entry name" value="PRK14508.1-3"/>
    <property type="match status" value="1"/>
</dbReference>
<dbReference type="GO" id="GO:0004134">
    <property type="term" value="F:4-alpha-glucanotransferase activity"/>
    <property type="evidence" value="ECO:0007669"/>
    <property type="project" value="UniProtKB-EC"/>
</dbReference>
<evidence type="ECO:0000256" key="9">
    <source>
        <dbReference type="ARBA" id="ARBA00031501"/>
    </source>
</evidence>
<dbReference type="CDD" id="cd11338">
    <property type="entry name" value="AmyAc_CMD"/>
    <property type="match status" value="1"/>
</dbReference>
<dbReference type="InterPro" id="IPR006047">
    <property type="entry name" value="GH13_cat_dom"/>
</dbReference>
<comment type="similarity">
    <text evidence="2 10">Belongs to the disproportionating enzyme family.</text>
</comment>
<dbReference type="Gene3D" id="2.60.40.1180">
    <property type="entry name" value="Golgi alpha-mannosidase II"/>
    <property type="match status" value="1"/>
</dbReference>
<evidence type="ECO:0000256" key="7">
    <source>
        <dbReference type="ARBA" id="ARBA00023277"/>
    </source>
</evidence>
<evidence type="ECO:0000256" key="1">
    <source>
        <dbReference type="ARBA" id="ARBA00000439"/>
    </source>
</evidence>
<protein>
    <recommendedName>
        <fullName evidence="4 10">4-alpha-glucanotransferase</fullName>
        <ecNumber evidence="3 10">2.4.1.25</ecNumber>
    </recommendedName>
    <alternativeName>
        <fullName evidence="8 10">Amylomaltase</fullName>
    </alternativeName>
    <alternativeName>
        <fullName evidence="9 10">Disproportionating enzyme</fullName>
    </alternativeName>
</protein>
<dbReference type="Pfam" id="PF00128">
    <property type="entry name" value="Alpha-amylase"/>
    <property type="match status" value="1"/>
</dbReference>
<evidence type="ECO:0000256" key="8">
    <source>
        <dbReference type="ARBA" id="ARBA00031423"/>
    </source>
</evidence>
<dbReference type="InterPro" id="IPR003385">
    <property type="entry name" value="Glyco_hydro_77"/>
</dbReference>
<evidence type="ECO:0000313" key="13">
    <source>
        <dbReference type="Proteomes" id="UP000095255"/>
    </source>
</evidence>
<evidence type="ECO:0000313" key="12">
    <source>
        <dbReference type="EMBL" id="OEH84618.1"/>
    </source>
</evidence>
<dbReference type="STRING" id="1390249.BHU72_08975"/>
<feature type="domain" description="Glycosyl hydrolase family 13 catalytic" evidence="11">
    <location>
        <begin position="141"/>
        <end position="526"/>
    </location>
</feature>
<reference evidence="12 13" key="1">
    <citation type="submission" date="2016-09" db="EMBL/GenBank/DDBJ databases">
        <title>Desulfuribacillus arsenicus sp. nov., an obligately anaerobic, dissimilatory arsenic- and antimonate-reducing bacterium isolated from anoxic sediments.</title>
        <authorList>
            <person name="Abin C.A."/>
            <person name="Hollibaugh J.T."/>
        </authorList>
    </citation>
    <scope>NUCLEOTIDE SEQUENCE [LARGE SCALE GENOMIC DNA]</scope>
    <source>
        <strain evidence="12 13">MLFW-2</strain>
    </source>
</reference>
<dbReference type="Proteomes" id="UP000095255">
    <property type="component" value="Unassembled WGS sequence"/>
</dbReference>
<dbReference type="RefSeq" id="WP_069703045.1">
    <property type="nucleotide sequence ID" value="NZ_MJAT01000037.1"/>
</dbReference>
<sequence>MNHRILHNSHLAEYRQPFGAVPCGMEITLQLDIEVASHVEYVGLHIHYDEGQTFEYPMSISPFNHDISRYRVTVVMPSQPQLGWYYFVIIENGYKYYYGNNHGRFGGVGDRYEDNPHAYQITIHDEAVETPQWFKESVMYQIFVDRFYNGNPNGLIDNPKKESLLHSHWENAPLYVRDPDTKRVVRWDFFGGNLLGVMKKLPYLQSLGIRVIYFNPIFEAASNHKYDTGDYHKIDPMFGDNDLFQELCIKAEQYGISIILDGVFSHTGSDSIYFNREGNYDSVGAYQSQKSPYYSWYKFSNYPDQYESWWGVDVLPNVEELDPYYQDFIIEQENSVLKQWIQLGAKGWRLDVADELPDSFIKKFWKTMKEFDKETILIGEVWEDASNKTSYGNRREYLLGQELDSVMNYPFRNAVIDFLMNRSDANKIHQQLMSLYENYPLHYFYSTMNLVGTHDSTRILTVLNDNIDKLKLAVIWQMTFPGVPCIYYGDETGVTGGEDPHNRKPFPWNDQNHELINWYKKIVAIRNHYDVFQTGSWQSIAPSNQVYGYIRTIENQQDVFGYKKLDNLAVVVMNSSDTQTVSVDIDTHQWMIEGFMYDLTDDVEFVVNEGRIRILLQPLQGRILIKNRWNRKESEKRRAGILLHPTSLPSKHGIGDLGEQAYAFVDFLAESGQNLWQMLPLHPVGYGESPYQSFSAFAGNPMLISLERLVEDGYLQAEDISDHPVFLDNIVDFEEVKQFKNKLLKKAFANFCESPSLTVLCPEFDLFCKEHQDWLDDYSLFMALKDHYNQIPWVDWDQNIAARESNAIDNYREKLQNRIQYEKFLQFLFFRQWNDLKNYANQKGVQIIGDLPIYIAHDSADVWVQQHLFKLDAQGHPTHVAGVPPDYFSETGQLWGNPIYQWDTLKAEGYQWWVKRIAALQKLVDRIRIDHFRGFADFWEIPAGEKTAINGQWVDGPGEEFFDKIYEQLGSVPFVAEDLGYLSPRVHELKEYTQLPGMQILQFEIEPNLLTKFHIPLHNKNTAVYTGTHDNDTVLSWYQRSHPIAAEDSTREEDKKIAWTFIEKVYQTDANIVIIPLQDILALGPEGRMNTPGTTTGNWSWRFTEGQINAKIKQKLKDLTIKYGR</sequence>
<dbReference type="PANTHER" id="PTHR32438:SF5">
    <property type="entry name" value="4-ALPHA-GLUCANOTRANSFERASE DPE1, CHLOROPLASTIC_AMYLOPLASTIC"/>
    <property type="match status" value="1"/>
</dbReference>
<dbReference type="InterPro" id="IPR013780">
    <property type="entry name" value="Glyco_hydro_b"/>
</dbReference>
<dbReference type="EC" id="2.4.1.25" evidence="3 10"/>
<dbReference type="NCBIfam" id="TIGR00217">
    <property type="entry name" value="malQ"/>
    <property type="match status" value="1"/>
</dbReference>
<dbReference type="EMBL" id="MJAT01000037">
    <property type="protein sequence ID" value="OEH84618.1"/>
    <property type="molecule type" value="Genomic_DNA"/>
</dbReference>
<organism evidence="12 13">
    <name type="scientific">Desulfuribacillus stibiiarsenatis</name>
    <dbReference type="NCBI Taxonomy" id="1390249"/>
    <lineage>
        <taxon>Bacteria</taxon>
        <taxon>Bacillati</taxon>
        <taxon>Bacillota</taxon>
        <taxon>Desulfuribacillia</taxon>
        <taxon>Desulfuribacillales</taxon>
        <taxon>Desulfuribacillaceae</taxon>
        <taxon>Desulfuribacillus</taxon>
    </lineage>
</organism>
<dbReference type="PANTHER" id="PTHR32438">
    <property type="entry name" value="4-ALPHA-GLUCANOTRANSFERASE DPE1, CHLOROPLASTIC/AMYLOPLASTIC"/>
    <property type="match status" value="1"/>
</dbReference>
<name>A0A1E5L3A6_9FIRM</name>
<evidence type="ECO:0000256" key="5">
    <source>
        <dbReference type="ARBA" id="ARBA00022676"/>
    </source>
</evidence>
<evidence type="ECO:0000256" key="2">
    <source>
        <dbReference type="ARBA" id="ARBA00005684"/>
    </source>
</evidence>
<dbReference type="SUPFAM" id="SSF51445">
    <property type="entry name" value="(Trans)glycosidases"/>
    <property type="match status" value="2"/>
</dbReference>
<keyword evidence="5 10" id="KW-0328">Glycosyltransferase</keyword>
<dbReference type="InterPro" id="IPR045857">
    <property type="entry name" value="O16G_dom_2"/>
</dbReference>
<keyword evidence="7 10" id="KW-0119">Carbohydrate metabolism</keyword>
<dbReference type="Pfam" id="PF02446">
    <property type="entry name" value="Glyco_hydro_77"/>
    <property type="match status" value="1"/>
</dbReference>
<dbReference type="GO" id="GO:0004553">
    <property type="term" value="F:hydrolase activity, hydrolyzing O-glycosyl compounds"/>
    <property type="evidence" value="ECO:0007669"/>
    <property type="project" value="InterPro"/>
</dbReference>
<evidence type="ECO:0000256" key="6">
    <source>
        <dbReference type="ARBA" id="ARBA00022679"/>
    </source>
</evidence>
<gene>
    <name evidence="12" type="ORF">BHU72_08975</name>
</gene>
<comment type="caution">
    <text evidence="12">The sequence shown here is derived from an EMBL/GenBank/DDBJ whole genome shotgun (WGS) entry which is preliminary data.</text>
</comment>
<dbReference type="Gene3D" id="2.60.40.10">
    <property type="entry name" value="Immunoglobulins"/>
    <property type="match status" value="1"/>
</dbReference>